<evidence type="ECO:0000256" key="1">
    <source>
        <dbReference type="SAM" id="MobiDB-lite"/>
    </source>
</evidence>
<gene>
    <name evidence="2" type="ORF">HaLaN_17787</name>
</gene>
<dbReference type="Proteomes" id="UP000485058">
    <property type="component" value="Unassembled WGS sequence"/>
</dbReference>
<dbReference type="AlphaFoldDB" id="A0A699ZFF2"/>
<evidence type="ECO:0000313" key="3">
    <source>
        <dbReference type="Proteomes" id="UP000485058"/>
    </source>
</evidence>
<dbReference type="EMBL" id="BLLF01001671">
    <property type="protein sequence ID" value="GFH20635.1"/>
    <property type="molecule type" value="Genomic_DNA"/>
</dbReference>
<keyword evidence="3" id="KW-1185">Reference proteome</keyword>
<reference evidence="2 3" key="1">
    <citation type="submission" date="2020-02" db="EMBL/GenBank/DDBJ databases">
        <title>Draft genome sequence of Haematococcus lacustris strain NIES-144.</title>
        <authorList>
            <person name="Morimoto D."/>
            <person name="Nakagawa S."/>
            <person name="Yoshida T."/>
            <person name="Sawayama S."/>
        </authorList>
    </citation>
    <scope>NUCLEOTIDE SEQUENCE [LARGE SCALE GENOMIC DNA]</scope>
    <source>
        <strain evidence="2 3">NIES-144</strain>
    </source>
</reference>
<accession>A0A699ZFF2</accession>
<protein>
    <submittedName>
        <fullName evidence="2">Uncharacterized protein</fullName>
    </submittedName>
</protein>
<evidence type="ECO:0000313" key="2">
    <source>
        <dbReference type="EMBL" id="GFH20635.1"/>
    </source>
</evidence>
<name>A0A699ZFF2_HAELA</name>
<feature type="region of interest" description="Disordered" evidence="1">
    <location>
        <begin position="310"/>
        <end position="336"/>
    </location>
</feature>
<comment type="caution">
    <text evidence="2">The sequence shown here is derived from an EMBL/GenBank/DDBJ whole genome shotgun (WGS) entry which is preliminary data.</text>
</comment>
<proteinExistence type="predicted"/>
<organism evidence="2 3">
    <name type="scientific">Haematococcus lacustris</name>
    <name type="common">Green alga</name>
    <name type="synonym">Haematococcus pluvialis</name>
    <dbReference type="NCBI Taxonomy" id="44745"/>
    <lineage>
        <taxon>Eukaryota</taxon>
        <taxon>Viridiplantae</taxon>
        <taxon>Chlorophyta</taxon>
        <taxon>core chlorophytes</taxon>
        <taxon>Chlorophyceae</taxon>
        <taxon>CS clade</taxon>
        <taxon>Chlamydomonadales</taxon>
        <taxon>Haematococcaceae</taxon>
        <taxon>Haematococcus</taxon>
    </lineage>
</organism>
<sequence length="365" mass="39140">MGRACALRAGRHGSLGADVYPSCPSIGEGGWAFPEPVHTGVIATARKRLILHSGHDWCSSVVEDLTPTKGRPRRCPHTGHLVPSYPAHLRRGHSIPDLELSACYRFRHCADRVEQRSTPGVRTLQDGLHCELRSHMSCLTFLLPIQDEFGVCAGTRCAVLSHPTLAAGWHHFVQNPDQTWYLDGEEIKTIIVAPHMANVEARAHTRASSAPAEARAAVSSIALEPAQAALLYAAGPHACNPSDKAPDAASQAVADLCSAQLPLTPLHSLEGRARPAHCPAGDAGRQHWPLRQGAAAPVQGAPYVRGDRALHQQPPGRRCAAQGRASAEGMQPRWGRDMTGRLPALQADLAYTCQQTPACKQTPAC</sequence>